<reference evidence="9 10" key="1">
    <citation type="submission" date="2020-04" db="EMBL/GenBank/DDBJ databases">
        <title>Perkinsus olseni comparative genomics.</title>
        <authorList>
            <person name="Bogema D.R."/>
        </authorList>
    </citation>
    <scope>NUCLEOTIDE SEQUENCE [LARGE SCALE GENOMIC DNA]</scope>
    <source>
        <strain evidence="9">00978-12</strain>
    </source>
</reference>
<evidence type="ECO:0000259" key="8">
    <source>
        <dbReference type="PROSITE" id="PS50011"/>
    </source>
</evidence>
<feature type="compositionally biased region" description="Basic residues" evidence="7">
    <location>
        <begin position="338"/>
        <end position="352"/>
    </location>
</feature>
<dbReference type="InterPro" id="IPR017441">
    <property type="entry name" value="Protein_kinase_ATP_BS"/>
</dbReference>
<dbReference type="InterPro" id="IPR019385">
    <property type="entry name" value="PHAX_RNA-binding_domain"/>
</dbReference>
<dbReference type="Pfam" id="PF12796">
    <property type="entry name" value="Ank_2"/>
    <property type="match status" value="2"/>
</dbReference>
<feature type="repeat" description="ANK" evidence="5">
    <location>
        <begin position="628"/>
        <end position="660"/>
    </location>
</feature>
<accession>A0A7J6PDI1</accession>
<feature type="repeat" description="ANK" evidence="5">
    <location>
        <begin position="445"/>
        <end position="477"/>
    </location>
</feature>
<feature type="region of interest" description="Disordered" evidence="7">
    <location>
        <begin position="538"/>
        <end position="590"/>
    </location>
</feature>
<dbReference type="Gene3D" id="1.10.510.10">
    <property type="entry name" value="Transferase(Phosphotransferase) domain 1"/>
    <property type="match status" value="1"/>
</dbReference>
<comment type="similarity">
    <text evidence="1">Belongs to the protein kinase superfamily. TKL Ser/Thr protein kinase family.</text>
</comment>
<dbReference type="InterPro" id="IPR038092">
    <property type="entry name" value="PHAX_RNA-binding_sf"/>
</dbReference>
<evidence type="ECO:0000313" key="10">
    <source>
        <dbReference type="Proteomes" id="UP000541610"/>
    </source>
</evidence>
<keyword evidence="2" id="KW-0723">Serine/threonine-protein kinase</keyword>
<dbReference type="PROSITE" id="PS50011">
    <property type="entry name" value="PROTEIN_KINASE_DOM"/>
    <property type="match status" value="1"/>
</dbReference>
<dbReference type="InterPro" id="IPR001245">
    <property type="entry name" value="Ser-Thr/Tyr_kinase_cat_dom"/>
</dbReference>
<dbReference type="InterPro" id="IPR002110">
    <property type="entry name" value="Ankyrin_rpt"/>
</dbReference>
<keyword evidence="5" id="KW-0040">ANK repeat</keyword>
<dbReference type="PROSITE" id="PS00107">
    <property type="entry name" value="PROTEIN_KINASE_ATP"/>
    <property type="match status" value="1"/>
</dbReference>
<dbReference type="SUPFAM" id="SSF56112">
    <property type="entry name" value="Protein kinase-like (PK-like)"/>
    <property type="match status" value="1"/>
</dbReference>
<sequence>MLSRTKRFFERDFRANGGSTSSHIETPGRVWAGLLLHKVGVPREDLNYIFGVATLSQRRLASDAPGAPPPKSQQEIAKALTLGLSMLTITANDLEVTGRVVERLGTDIARDMLTLTQQIEEEGGEMSRDGTRRKTPLNVFLSLLKFKRDRFGVTDEDLRYIFENPRKLRRDTIREDMHYAPSLFTPIRPFSQLEKSGRERDTIDFIKDPRLDTVIAGTVFLGPRQDKVISSFLVCSRLDRNIGMVERAVYTFGSDWVHATLQTINDDMMAAEDSSFSCTNAFKQAIKEHGTMVQYDFVVAQACGAHVPKEDGGEAAPMKRVNLVPRHDAPSRGSYGKGKGKGGKGKGKGRGKGKGDTGKLRFTVARFCFCFKLVASKPETNAWFVAVKSGSVKRVRELLDSGAATIETIDNEGWTAVHHCAMLDYSEMLEFLVTRKADVNATNKNKRTPLHIAADWDTTDCMRILTSNGANISDKDSAGRTPVQYASDEARGILKEIARATAEAQSVFKTAEAKEETPALSDRTYSLESDLSRRLSGGAKLELPASNSHRAAPFNSENPRKSSDPALLISTSSTRSAPPDRKRLSRVSRVDRKQHLEQMFHAARIGELGTLTALMRKQEIDLNVQDKEGWTVMHHASFMGQSNIVHYLIDNGFDIGTKNKFGRTPLHLAAEWDNDEVVELLLSRKADIHEPDNDGCTPLECAGELSRNLMENQSWSKRSSLRSDENALSTAETTRLSGDTECLMASLDCEVSLDDLVEEKQLGTGLTAEVYRGTWHGTDVAIKKVDWTMASGYESTKAALLKELTLMVRLRHPGIVMVMGACLTSRPLRLICELCLGGGLDSLLYKQPQVNLSSKQQWKMCMDVAQAMNYLHTMEPMIVHRDLKSPNLLLANPVATSFDTPVLKVSDFGLSKFTAQGGGFMSSAKGTYTWMAPELLERPDFYTEKVDIYSYGICMYEIMARTMPFSEKGYEPLSIALHVAKGLRPDTGLIAAGTPRENDRSHGRGGSKLRWHRIHSHAGFSAGMEVPKNDLAFGISLNRYVEYSKSRTKRGIFVTGLDTGEDDRRFNLPLVAKPAVSEIQLAYDPKAPECMQGIPESCDELAELRRLILGTRKKLDRSRSQLNGLRKHVNSMKCLHSASGLSPSPPMDRPRVLSRIASCPHVSRRSLPSLGGRNRSIASDVQLDTTHVMRLL</sequence>
<dbReference type="Gene3D" id="1.25.40.20">
    <property type="entry name" value="Ankyrin repeat-containing domain"/>
    <property type="match status" value="3"/>
</dbReference>
<dbReference type="EMBL" id="JABANP010000035">
    <property type="protein sequence ID" value="KAF4694234.1"/>
    <property type="molecule type" value="Genomic_DNA"/>
</dbReference>
<evidence type="ECO:0000256" key="6">
    <source>
        <dbReference type="PROSITE-ProRule" id="PRU10141"/>
    </source>
</evidence>
<dbReference type="PANTHER" id="PTHR44329:SF298">
    <property type="entry name" value="MIXED LINEAGE KINASE DOMAIN-LIKE PROTEIN"/>
    <property type="match status" value="1"/>
</dbReference>
<dbReference type="SMART" id="SM00220">
    <property type="entry name" value="S_TKc"/>
    <property type="match status" value="1"/>
</dbReference>
<dbReference type="Pfam" id="PF10258">
    <property type="entry name" value="PHAX_RNA-bd"/>
    <property type="match status" value="1"/>
</dbReference>
<evidence type="ECO:0000256" key="7">
    <source>
        <dbReference type="SAM" id="MobiDB-lite"/>
    </source>
</evidence>
<dbReference type="SUPFAM" id="SSF48403">
    <property type="entry name" value="Ankyrin repeat"/>
    <property type="match status" value="2"/>
</dbReference>
<dbReference type="PROSITE" id="PS50297">
    <property type="entry name" value="ANK_REP_REGION"/>
    <property type="match status" value="4"/>
</dbReference>
<feature type="binding site" evidence="6">
    <location>
        <position position="784"/>
    </location>
    <ligand>
        <name>ATP</name>
        <dbReference type="ChEBI" id="CHEBI:30616"/>
    </ligand>
</feature>
<evidence type="ECO:0000256" key="2">
    <source>
        <dbReference type="ARBA" id="ARBA00022527"/>
    </source>
</evidence>
<dbReference type="InterPro" id="IPR008271">
    <property type="entry name" value="Ser/Thr_kinase_AS"/>
</dbReference>
<gene>
    <name evidence="9" type="ORF">FOZ60_008716</name>
</gene>
<feature type="region of interest" description="Disordered" evidence="7">
    <location>
        <begin position="309"/>
        <end position="356"/>
    </location>
</feature>
<dbReference type="InterPro" id="IPR011009">
    <property type="entry name" value="Kinase-like_dom_sf"/>
</dbReference>
<proteinExistence type="inferred from homology"/>
<dbReference type="GO" id="GO:0004674">
    <property type="term" value="F:protein serine/threonine kinase activity"/>
    <property type="evidence" value="ECO:0007669"/>
    <property type="project" value="UniProtKB-KW"/>
</dbReference>
<evidence type="ECO:0000313" key="9">
    <source>
        <dbReference type="EMBL" id="KAF4694234.1"/>
    </source>
</evidence>
<comment type="caution">
    <text evidence="9">The sequence shown here is derived from an EMBL/GenBank/DDBJ whole genome shotgun (WGS) entry which is preliminary data.</text>
</comment>
<feature type="compositionally biased region" description="Basic and acidic residues" evidence="7">
    <location>
        <begin position="578"/>
        <end position="590"/>
    </location>
</feature>
<feature type="domain" description="Protein kinase" evidence="8">
    <location>
        <begin position="756"/>
        <end position="1076"/>
    </location>
</feature>
<dbReference type="InterPro" id="IPR051681">
    <property type="entry name" value="Ser/Thr_Kinases-Pseudokinases"/>
</dbReference>
<organism evidence="9 10">
    <name type="scientific">Perkinsus olseni</name>
    <name type="common">Perkinsus atlanticus</name>
    <dbReference type="NCBI Taxonomy" id="32597"/>
    <lineage>
        <taxon>Eukaryota</taxon>
        <taxon>Sar</taxon>
        <taxon>Alveolata</taxon>
        <taxon>Perkinsozoa</taxon>
        <taxon>Perkinsea</taxon>
        <taxon>Perkinsida</taxon>
        <taxon>Perkinsidae</taxon>
        <taxon>Perkinsus</taxon>
    </lineage>
</organism>
<keyword evidence="2" id="KW-0418">Kinase</keyword>
<evidence type="ECO:0000256" key="1">
    <source>
        <dbReference type="ARBA" id="ARBA00005843"/>
    </source>
</evidence>
<keyword evidence="2" id="KW-0808">Transferase</keyword>
<dbReference type="InterPro" id="IPR036770">
    <property type="entry name" value="Ankyrin_rpt-contain_sf"/>
</dbReference>
<dbReference type="Pfam" id="PF07714">
    <property type="entry name" value="PK_Tyr_Ser-Thr"/>
    <property type="match status" value="1"/>
</dbReference>
<evidence type="ECO:0000256" key="3">
    <source>
        <dbReference type="ARBA" id="ARBA00022741"/>
    </source>
</evidence>
<dbReference type="GO" id="GO:0005524">
    <property type="term" value="F:ATP binding"/>
    <property type="evidence" value="ECO:0007669"/>
    <property type="project" value="UniProtKB-UniRule"/>
</dbReference>
<dbReference type="Gene3D" id="1.10.10.1440">
    <property type="entry name" value="PHAX RNA-binding domain"/>
    <property type="match status" value="1"/>
</dbReference>
<dbReference type="Proteomes" id="UP000541610">
    <property type="component" value="Unassembled WGS sequence"/>
</dbReference>
<evidence type="ECO:0000256" key="4">
    <source>
        <dbReference type="ARBA" id="ARBA00022840"/>
    </source>
</evidence>
<feature type="repeat" description="ANK" evidence="5">
    <location>
        <begin position="661"/>
        <end position="693"/>
    </location>
</feature>
<dbReference type="PANTHER" id="PTHR44329">
    <property type="entry name" value="SERINE/THREONINE-PROTEIN KINASE TNNI3K-RELATED"/>
    <property type="match status" value="1"/>
</dbReference>
<dbReference type="AlphaFoldDB" id="A0A7J6PDI1"/>
<dbReference type="CDD" id="cd13999">
    <property type="entry name" value="STKc_MAP3K-like"/>
    <property type="match status" value="1"/>
</dbReference>
<evidence type="ECO:0000256" key="5">
    <source>
        <dbReference type="PROSITE-ProRule" id="PRU00023"/>
    </source>
</evidence>
<name>A0A7J6PDI1_PEROL</name>
<keyword evidence="3 6" id="KW-0547">Nucleotide-binding</keyword>
<dbReference type="PROSITE" id="PS00108">
    <property type="entry name" value="PROTEIN_KINASE_ST"/>
    <property type="match status" value="1"/>
</dbReference>
<keyword evidence="4 6" id="KW-0067">ATP-binding</keyword>
<dbReference type="OrthoDB" id="4062651at2759"/>
<protein>
    <recommendedName>
        <fullName evidence="8">Protein kinase domain-containing protein</fullName>
    </recommendedName>
</protein>
<feature type="repeat" description="ANK" evidence="5">
    <location>
        <begin position="412"/>
        <end position="444"/>
    </location>
</feature>
<dbReference type="PROSITE" id="PS50088">
    <property type="entry name" value="ANK_REPEAT"/>
    <property type="match status" value="4"/>
</dbReference>
<dbReference type="InterPro" id="IPR000719">
    <property type="entry name" value="Prot_kinase_dom"/>
</dbReference>
<dbReference type="SMART" id="SM00248">
    <property type="entry name" value="ANK"/>
    <property type="match status" value="5"/>
</dbReference>